<dbReference type="InterPro" id="IPR013783">
    <property type="entry name" value="Ig-like_fold"/>
</dbReference>
<organism evidence="2 3">
    <name type="scientific">Pedobacter fastidiosus</name>
    <dbReference type="NCBI Taxonomy" id="2765361"/>
    <lineage>
        <taxon>Bacteria</taxon>
        <taxon>Pseudomonadati</taxon>
        <taxon>Bacteroidota</taxon>
        <taxon>Sphingobacteriia</taxon>
        <taxon>Sphingobacteriales</taxon>
        <taxon>Sphingobacteriaceae</taxon>
        <taxon>Pedobacter</taxon>
    </lineage>
</organism>
<dbReference type="CDD" id="cd00063">
    <property type="entry name" value="FN3"/>
    <property type="match status" value="1"/>
</dbReference>
<evidence type="ECO:0000259" key="1">
    <source>
        <dbReference type="PROSITE" id="PS50853"/>
    </source>
</evidence>
<evidence type="ECO:0000313" key="3">
    <source>
        <dbReference type="Proteomes" id="UP000652755"/>
    </source>
</evidence>
<evidence type="ECO:0000313" key="2">
    <source>
        <dbReference type="EMBL" id="MBC6111313.1"/>
    </source>
</evidence>
<name>A0ABR7KTJ3_9SPHI</name>
<dbReference type="InterPro" id="IPR036116">
    <property type="entry name" value="FN3_sf"/>
</dbReference>
<comment type="caution">
    <text evidence="2">The sequence shown here is derived from an EMBL/GenBank/DDBJ whole genome shotgun (WGS) entry which is preliminary data.</text>
</comment>
<dbReference type="RefSeq" id="WP_187071771.1">
    <property type="nucleotide sequence ID" value="NZ_JACRYL010000010.1"/>
</dbReference>
<keyword evidence="3" id="KW-1185">Reference proteome</keyword>
<dbReference type="SUPFAM" id="SSF49265">
    <property type="entry name" value="Fibronectin type III"/>
    <property type="match status" value="1"/>
</dbReference>
<dbReference type="EMBL" id="JACRYL010000010">
    <property type="protein sequence ID" value="MBC6111313.1"/>
    <property type="molecule type" value="Genomic_DNA"/>
</dbReference>
<dbReference type="Proteomes" id="UP000652755">
    <property type="component" value="Unassembled WGS sequence"/>
</dbReference>
<proteinExistence type="predicted"/>
<gene>
    <name evidence="2" type="ORF">H7U22_12875</name>
</gene>
<dbReference type="Gene3D" id="2.60.40.10">
    <property type="entry name" value="Immunoglobulins"/>
    <property type="match status" value="4"/>
</dbReference>
<sequence length="685" mass="77014">MAQIGIGQQKDKPASKQKAAIKTMARPSKKENVIYIRWGVTTAEAWKMSNQYGFDVERYTVLRDKKMLAKPERKFIAKALKPKPLAEWETLAKKDNYAAVIAQAIYGKEFEMTGTASGGLTNIMAQSQQLDQRFGFSLYAADMSFEGAKLAGWAYTDADVKPNEKYFYKIKSAIPGKTLKIDSAGAYIGLADYEELPKIQEVASNFGNKTITLSWDYGRLVGDYNAYYIEKSVDGGNTFKKISDLPISNMNAEDGNGTRRMYYIDSLNNNQLNYQYRIAGINPFGEMGPYSPILAGKGKTLLAYVPNIRSKTIDEKGVLKMSWEFDENGNDQISGFILSQALKSEGPYKEVVKNIPTAQRSLSYDKLESSNYFTITAVAKEGEGRTSYPVLVQPVDSVPPAVPTGLMAVIDTTGKVNLKWNANTEKDLLGYKIYRALAKGEEAVPLVDSVWYINSYRDILSLKMMNKKAYYGVSALDQRFNQSAISPLIELKKPNIIPPSPAVITKFRTDSGRVSLKWVNSTDEDIESHAIYRRAAPDSPWVELRLFPGKLTNNYTDEKIRSEKNYQYVVEVKAEGGLKTRSEILSIQTPPNAADRPIITRFYAYPDVTNRRIELSWDDKIIKVKEYQIYKAIKGTPLSLWKVVEAPHKGIYDIDLKPNTEYEYAIMAILQSGSFSEIKTVGIKY</sequence>
<accession>A0ABR7KTJ3</accession>
<reference evidence="2 3" key="1">
    <citation type="submission" date="2020-08" db="EMBL/GenBank/DDBJ databases">
        <authorList>
            <person name="Sun Q."/>
            <person name="Inoue M."/>
        </authorList>
    </citation>
    <scope>NUCLEOTIDE SEQUENCE [LARGE SCALE GENOMIC DNA]</scope>
    <source>
        <strain evidence="2 3">CCM 8938</strain>
    </source>
</reference>
<feature type="domain" description="Fibronectin type-III" evidence="1">
    <location>
        <begin position="498"/>
        <end position="592"/>
    </location>
</feature>
<dbReference type="PROSITE" id="PS50853">
    <property type="entry name" value="FN3"/>
    <property type="match status" value="1"/>
</dbReference>
<protein>
    <submittedName>
        <fullName evidence="2">Fibronectin type III domain-containing protein</fullName>
    </submittedName>
</protein>
<dbReference type="InterPro" id="IPR003961">
    <property type="entry name" value="FN3_dom"/>
</dbReference>